<dbReference type="CDD" id="cd01392">
    <property type="entry name" value="HTH_LacI"/>
    <property type="match status" value="1"/>
</dbReference>
<dbReference type="PROSITE" id="PS00356">
    <property type="entry name" value="HTH_LACI_1"/>
    <property type="match status" value="1"/>
</dbReference>
<evidence type="ECO:0000259" key="4">
    <source>
        <dbReference type="PROSITE" id="PS50932"/>
    </source>
</evidence>
<dbReference type="SUPFAM" id="SSF47413">
    <property type="entry name" value="lambda repressor-like DNA-binding domains"/>
    <property type="match status" value="1"/>
</dbReference>
<dbReference type="Pfam" id="PF00356">
    <property type="entry name" value="LacI"/>
    <property type="match status" value="1"/>
</dbReference>
<dbReference type="SMART" id="SM00354">
    <property type="entry name" value="HTH_LACI"/>
    <property type="match status" value="1"/>
</dbReference>
<dbReference type="InterPro" id="IPR028082">
    <property type="entry name" value="Peripla_BP_I"/>
</dbReference>
<dbReference type="InterPro" id="IPR000843">
    <property type="entry name" value="HTH_LacI"/>
</dbReference>
<dbReference type="Gene3D" id="3.40.50.2300">
    <property type="match status" value="2"/>
</dbReference>
<evidence type="ECO:0000313" key="6">
    <source>
        <dbReference type="Proteomes" id="UP001501577"/>
    </source>
</evidence>
<evidence type="ECO:0000256" key="2">
    <source>
        <dbReference type="ARBA" id="ARBA00023125"/>
    </source>
</evidence>
<dbReference type="InterPro" id="IPR010982">
    <property type="entry name" value="Lambda_DNA-bd_dom_sf"/>
</dbReference>
<keyword evidence="6" id="KW-1185">Reference proteome</keyword>
<keyword evidence="2 5" id="KW-0238">DNA-binding</keyword>
<evidence type="ECO:0000256" key="1">
    <source>
        <dbReference type="ARBA" id="ARBA00023015"/>
    </source>
</evidence>
<feature type="domain" description="HTH lacI-type" evidence="4">
    <location>
        <begin position="3"/>
        <end position="57"/>
    </location>
</feature>
<protein>
    <submittedName>
        <fullName evidence="5">LacI family DNA-binding transcriptional regulator</fullName>
    </submittedName>
</protein>
<sequence length="335" mass="37583">MGVTLKDIAKAAGVSEGTASLAMNNRGGVSEKTKREVISIAHEMGYITSMSARSLSQNGRTKTIGVLVPNISNLFYSQLVQQIESELRKIGYEMIFATTDSNETYEEEMIARFVSFRVEGAIVYPSIQDNRPPSYFELLRKNNIPMVFVGSYYEGINESHIMSDIEDGIEQAVDYLCEKGCKNIHYFGGAKEIVSNQMKVDGIKRSFFKNKLSFNEDTYIELPNTDYAHSYEAINRLLESEIKVDGILAGDAYSSLAIYNALHEHGFGVPEDVQIISFDNLINPNICVAKLSCIEQNVTRIVKKSLEVLISRIQGNTVITHYMMDTKLIIRDTTF</sequence>
<comment type="caution">
    <text evidence="5">The sequence shown here is derived from an EMBL/GenBank/DDBJ whole genome shotgun (WGS) entry which is preliminary data.</text>
</comment>
<dbReference type="RefSeq" id="WP_068710679.1">
    <property type="nucleotide sequence ID" value="NZ_BAAAXQ010000070.1"/>
</dbReference>
<keyword evidence="3" id="KW-0804">Transcription</keyword>
<dbReference type="PANTHER" id="PTHR30146:SF154">
    <property type="entry name" value="TRANSCRIPTION REGULATOR, MEMBER OF GALR FAMILY"/>
    <property type="match status" value="1"/>
</dbReference>
<dbReference type="Gene3D" id="1.10.260.40">
    <property type="entry name" value="lambda repressor-like DNA-binding domains"/>
    <property type="match status" value="1"/>
</dbReference>
<dbReference type="SUPFAM" id="SSF53822">
    <property type="entry name" value="Periplasmic binding protein-like I"/>
    <property type="match status" value="1"/>
</dbReference>
<evidence type="ECO:0000313" key="5">
    <source>
        <dbReference type="EMBL" id="GAA3024253.1"/>
    </source>
</evidence>
<dbReference type="EMBL" id="BAAAXQ010000070">
    <property type="protein sequence ID" value="GAA3024253.1"/>
    <property type="molecule type" value="Genomic_DNA"/>
</dbReference>
<dbReference type="InterPro" id="IPR046335">
    <property type="entry name" value="LacI/GalR-like_sensor"/>
</dbReference>
<dbReference type="GO" id="GO:0003677">
    <property type="term" value="F:DNA binding"/>
    <property type="evidence" value="ECO:0007669"/>
    <property type="project" value="UniProtKB-KW"/>
</dbReference>
<evidence type="ECO:0000256" key="3">
    <source>
        <dbReference type="ARBA" id="ARBA00023163"/>
    </source>
</evidence>
<dbReference type="CDD" id="cd06267">
    <property type="entry name" value="PBP1_LacI_sugar_binding-like"/>
    <property type="match status" value="1"/>
</dbReference>
<accession>A0ABN3YAS0</accession>
<dbReference type="PROSITE" id="PS50932">
    <property type="entry name" value="HTH_LACI_2"/>
    <property type="match status" value="1"/>
</dbReference>
<name>A0ABN3YAS0_9ENTE</name>
<proteinExistence type="predicted"/>
<dbReference type="Proteomes" id="UP001501577">
    <property type="component" value="Unassembled WGS sequence"/>
</dbReference>
<gene>
    <name evidence="5" type="ORF">GCM10019998_21040</name>
</gene>
<reference evidence="5 6" key="1">
    <citation type="journal article" date="2019" name="Int. J. Syst. Evol. Microbiol.">
        <title>The Global Catalogue of Microorganisms (GCM) 10K type strain sequencing project: providing services to taxonomists for standard genome sequencing and annotation.</title>
        <authorList>
            <consortium name="The Broad Institute Genomics Platform"/>
            <consortium name="The Broad Institute Genome Sequencing Center for Infectious Disease"/>
            <person name="Wu L."/>
            <person name="Ma J."/>
        </authorList>
    </citation>
    <scope>NUCLEOTIDE SEQUENCE [LARGE SCALE GENOMIC DNA]</scope>
    <source>
        <strain evidence="5 6">JCM 8736</strain>
    </source>
</reference>
<dbReference type="PANTHER" id="PTHR30146">
    <property type="entry name" value="LACI-RELATED TRANSCRIPTIONAL REPRESSOR"/>
    <property type="match status" value="1"/>
</dbReference>
<organism evidence="5 6">
    <name type="scientific">Tetragenococcus solitarius</name>
    <dbReference type="NCBI Taxonomy" id="71453"/>
    <lineage>
        <taxon>Bacteria</taxon>
        <taxon>Bacillati</taxon>
        <taxon>Bacillota</taxon>
        <taxon>Bacilli</taxon>
        <taxon>Lactobacillales</taxon>
        <taxon>Enterococcaceae</taxon>
        <taxon>Tetragenococcus</taxon>
    </lineage>
</organism>
<keyword evidence="1" id="KW-0805">Transcription regulation</keyword>
<dbReference type="Pfam" id="PF13377">
    <property type="entry name" value="Peripla_BP_3"/>
    <property type="match status" value="1"/>
</dbReference>